<dbReference type="FunFam" id="3.30.565.10:FF:000006">
    <property type="entry name" value="Sensor histidine kinase WalK"/>
    <property type="match status" value="1"/>
</dbReference>
<dbReference type="Pfam" id="PF00512">
    <property type="entry name" value="HisKA"/>
    <property type="match status" value="1"/>
</dbReference>
<dbReference type="SUPFAM" id="SSF55874">
    <property type="entry name" value="ATPase domain of HSP90 chaperone/DNA topoisomerase II/histidine kinase"/>
    <property type="match status" value="1"/>
</dbReference>
<evidence type="ECO:0000256" key="5">
    <source>
        <dbReference type="ARBA" id="ARBA00022679"/>
    </source>
</evidence>
<dbReference type="InterPro" id="IPR042240">
    <property type="entry name" value="CHASE_sf"/>
</dbReference>
<keyword evidence="5" id="KW-0808">Transferase</keyword>
<organism evidence="13 14">
    <name type="scientific">Cyclobacterium lianum</name>
    <dbReference type="NCBI Taxonomy" id="388280"/>
    <lineage>
        <taxon>Bacteria</taxon>
        <taxon>Pseudomonadati</taxon>
        <taxon>Bacteroidota</taxon>
        <taxon>Cytophagia</taxon>
        <taxon>Cytophagales</taxon>
        <taxon>Cyclobacteriaceae</taxon>
        <taxon>Cyclobacterium</taxon>
    </lineage>
</organism>
<dbReference type="InterPro" id="IPR003661">
    <property type="entry name" value="HisK_dim/P_dom"/>
</dbReference>
<dbReference type="Pfam" id="PF03924">
    <property type="entry name" value="CHASE"/>
    <property type="match status" value="1"/>
</dbReference>
<evidence type="ECO:0000256" key="9">
    <source>
        <dbReference type="ARBA" id="ARBA00023136"/>
    </source>
</evidence>
<protein>
    <recommendedName>
        <fullName evidence="3">histidine kinase</fullName>
        <ecNumber evidence="3">2.7.13.3</ecNumber>
    </recommendedName>
</protein>
<dbReference type="GO" id="GO:0000155">
    <property type="term" value="F:phosphorelay sensor kinase activity"/>
    <property type="evidence" value="ECO:0007669"/>
    <property type="project" value="InterPro"/>
</dbReference>
<evidence type="ECO:0000256" key="8">
    <source>
        <dbReference type="ARBA" id="ARBA00022989"/>
    </source>
</evidence>
<reference evidence="13 14" key="1">
    <citation type="submission" date="2016-11" db="EMBL/GenBank/DDBJ databases">
        <authorList>
            <person name="Jaros S."/>
            <person name="Januszkiewicz K."/>
            <person name="Wedrychowicz H."/>
        </authorList>
    </citation>
    <scope>NUCLEOTIDE SEQUENCE [LARGE SCALE GENOMIC DNA]</scope>
    <source>
        <strain evidence="13 14">CGMCC 1.6102</strain>
    </source>
</reference>
<keyword evidence="9 10" id="KW-0472">Membrane</keyword>
<dbReference type="PROSITE" id="PS50109">
    <property type="entry name" value="HIS_KIN"/>
    <property type="match status" value="1"/>
</dbReference>
<evidence type="ECO:0000256" key="3">
    <source>
        <dbReference type="ARBA" id="ARBA00012438"/>
    </source>
</evidence>
<dbReference type="SUPFAM" id="SSF47384">
    <property type="entry name" value="Homodimeric domain of signal transducing histidine kinase"/>
    <property type="match status" value="1"/>
</dbReference>
<name>A0A1M7LHY8_9BACT</name>
<feature type="transmembrane region" description="Helical" evidence="10">
    <location>
        <begin position="14"/>
        <end position="34"/>
    </location>
</feature>
<dbReference type="Gene3D" id="3.30.565.10">
    <property type="entry name" value="Histidine kinase-like ATPase, C-terminal domain"/>
    <property type="match status" value="1"/>
</dbReference>
<gene>
    <name evidence="13" type="ORF">SAMN04488057_103288</name>
</gene>
<proteinExistence type="predicted"/>
<keyword evidence="7" id="KW-0418">Kinase</keyword>
<comment type="catalytic activity">
    <reaction evidence="1">
        <text>ATP + protein L-histidine = ADP + protein N-phospho-L-histidine.</text>
        <dbReference type="EC" id="2.7.13.3"/>
    </reaction>
</comment>
<dbReference type="STRING" id="388280.SAMN04488057_103288"/>
<dbReference type="InterPro" id="IPR036097">
    <property type="entry name" value="HisK_dim/P_sf"/>
</dbReference>
<dbReference type="RefSeq" id="WP_073093721.1">
    <property type="nucleotide sequence ID" value="NZ_FRCY01000003.1"/>
</dbReference>
<dbReference type="GO" id="GO:0016020">
    <property type="term" value="C:membrane"/>
    <property type="evidence" value="ECO:0007669"/>
    <property type="project" value="UniProtKB-SubCell"/>
</dbReference>
<evidence type="ECO:0000259" key="11">
    <source>
        <dbReference type="PROSITE" id="PS50109"/>
    </source>
</evidence>
<dbReference type="EMBL" id="FRCY01000003">
    <property type="protein sequence ID" value="SHM77661.1"/>
    <property type="molecule type" value="Genomic_DNA"/>
</dbReference>
<dbReference type="SMART" id="SM00387">
    <property type="entry name" value="HATPase_c"/>
    <property type="match status" value="1"/>
</dbReference>
<dbReference type="Gene3D" id="3.30.450.350">
    <property type="entry name" value="CHASE domain"/>
    <property type="match status" value="1"/>
</dbReference>
<evidence type="ECO:0000256" key="10">
    <source>
        <dbReference type="SAM" id="Phobius"/>
    </source>
</evidence>
<feature type="domain" description="Histidine kinase" evidence="11">
    <location>
        <begin position="318"/>
        <end position="530"/>
    </location>
</feature>
<dbReference type="InterPro" id="IPR003594">
    <property type="entry name" value="HATPase_dom"/>
</dbReference>
<keyword evidence="4" id="KW-0597">Phosphoprotein</keyword>
<dbReference type="InterPro" id="IPR004358">
    <property type="entry name" value="Sig_transdc_His_kin-like_C"/>
</dbReference>
<feature type="domain" description="CHASE" evidence="12">
    <location>
        <begin position="107"/>
        <end position="187"/>
    </location>
</feature>
<keyword evidence="8 10" id="KW-1133">Transmembrane helix</keyword>
<evidence type="ECO:0000256" key="1">
    <source>
        <dbReference type="ARBA" id="ARBA00000085"/>
    </source>
</evidence>
<dbReference type="InterPro" id="IPR006189">
    <property type="entry name" value="CHASE_dom"/>
</dbReference>
<keyword evidence="14" id="KW-1185">Reference proteome</keyword>
<dbReference type="Proteomes" id="UP000184513">
    <property type="component" value="Unassembled WGS sequence"/>
</dbReference>
<dbReference type="PANTHER" id="PTHR43304">
    <property type="entry name" value="PHYTOCHROME-LIKE PROTEIN CPH1"/>
    <property type="match status" value="1"/>
</dbReference>
<evidence type="ECO:0000313" key="14">
    <source>
        <dbReference type="Proteomes" id="UP000184513"/>
    </source>
</evidence>
<evidence type="ECO:0000256" key="6">
    <source>
        <dbReference type="ARBA" id="ARBA00022692"/>
    </source>
</evidence>
<dbReference type="CDD" id="cd00082">
    <property type="entry name" value="HisKA"/>
    <property type="match status" value="1"/>
</dbReference>
<dbReference type="InterPro" id="IPR052162">
    <property type="entry name" value="Sensor_kinase/Photoreceptor"/>
</dbReference>
<dbReference type="PANTHER" id="PTHR43304:SF1">
    <property type="entry name" value="PAC DOMAIN-CONTAINING PROTEIN"/>
    <property type="match status" value="1"/>
</dbReference>
<evidence type="ECO:0000259" key="12">
    <source>
        <dbReference type="PROSITE" id="PS50839"/>
    </source>
</evidence>
<comment type="subcellular location">
    <subcellularLocation>
        <location evidence="2">Membrane</location>
    </subcellularLocation>
</comment>
<dbReference type="OrthoDB" id="905895at2"/>
<keyword evidence="6 10" id="KW-0812">Transmembrane</keyword>
<dbReference type="InterPro" id="IPR036890">
    <property type="entry name" value="HATPase_C_sf"/>
</dbReference>
<accession>A0A1M7LHY8</accession>
<dbReference type="InterPro" id="IPR005467">
    <property type="entry name" value="His_kinase_dom"/>
</dbReference>
<dbReference type="PROSITE" id="PS50839">
    <property type="entry name" value="CHASE"/>
    <property type="match status" value="1"/>
</dbReference>
<dbReference type="Gene3D" id="1.10.287.130">
    <property type="match status" value="1"/>
</dbReference>
<dbReference type="Pfam" id="PF02518">
    <property type="entry name" value="HATPase_c"/>
    <property type="match status" value="1"/>
</dbReference>
<evidence type="ECO:0000313" key="13">
    <source>
        <dbReference type="EMBL" id="SHM77661.1"/>
    </source>
</evidence>
<dbReference type="EC" id="2.7.13.3" evidence="3"/>
<dbReference type="SMART" id="SM01079">
    <property type="entry name" value="CHASE"/>
    <property type="match status" value="1"/>
</dbReference>
<feature type="transmembrane region" description="Helical" evidence="10">
    <location>
        <begin position="252"/>
        <end position="271"/>
    </location>
</feature>
<dbReference type="AlphaFoldDB" id="A0A1M7LHY8"/>
<evidence type="ECO:0000256" key="4">
    <source>
        <dbReference type="ARBA" id="ARBA00022553"/>
    </source>
</evidence>
<evidence type="ECO:0000256" key="2">
    <source>
        <dbReference type="ARBA" id="ARBA00004370"/>
    </source>
</evidence>
<evidence type="ECO:0000256" key="7">
    <source>
        <dbReference type="ARBA" id="ARBA00022777"/>
    </source>
</evidence>
<dbReference type="PRINTS" id="PR00344">
    <property type="entry name" value="BCTRLSENSOR"/>
</dbReference>
<dbReference type="SMART" id="SM00388">
    <property type="entry name" value="HisKA"/>
    <property type="match status" value="1"/>
</dbReference>
<sequence length="530" mass="60630">MVGKHRRLRPVQRAWLVFLGLSTGIIFLAGKIYSLEKSNESMLVKEEAYNLKNLLSNVLANSVSSTNLLAFLVEKDMIESDFDTLCNKILNQNPNLDALQLVEGETIIRTFPLIGNEAVIGYNIFSDKDHRRAAEKAIARKKLYFEGPFELYQGGMAMVGRLPIFKSGIFWGFSAVIIRMESLRQALGIDTSGRSENYVYQLAKTDGNGAYTLFNFNEDPEFDKGIVARVFIEEGDWMLFVKLLHPNYLRNSLLFLISGLLFSGMVAYFVYQKTIEPIRLKRQVAEKTRALALANQDLQKKAHDLYLSNQELEQFAYVASHDLQEPLRMISSFVTLLGRKYGSVLDEKGLKYIDFAVDGAKRMRQIILDLLAYSRVGRSTDEVSPVQLSLIMKEIEHLLRKQIREKRAVIQYHDLPEFKLDKPLLLHLFQNLIENALKYNRSNETPIIHINVDSLEKEWLVAVRDNGIGIEEEYHDKIFLIFNRLHDNGTYEGTGIGLAIVKKTVEYFGGRIWLESEVGVGTTFYFTLPK</sequence>